<feature type="transmembrane region" description="Helical" evidence="3">
    <location>
        <begin position="72"/>
        <end position="92"/>
    </location>
</feature>
<evidence type="ECO:0000256" key="1">
    <source>
        <dbReference type="ARBA" id="ARBA00012528"/>
    </source>
</evidence>
<dbReference type="Proteomes" id="UP000182360">
    <property type="component" value="Unassembled WGS sequence"/>
</dbReference>
<feature type="transmembrane region" description="Helical" evidence="3">
    <location>
        <begin position="104"/>
        <end position="129"/>
    </location>
</feature>
<dbReference type="InterPro" id="IPR043128">
    <property type="entry name" value="Rev_trsase/Diguanyl_cyclase"/>
</dbReference>
<dbReference type="EMBL" id="FOFU01000007">
    <property type="protein sequence ID" value="SEQ62601.1"/>
    <property type="molecule type" value="Genomic_DNA"/>
</dbReference>
<dbReference type="InterPro" id="IPR029787">
    <property type="entry name" value="Nucleotide_cyclase"/>
</dbReference>
<name>A0A1H9HJS4_9SPIR</name>
<dbReference type="GO" id="GO:0052621">
    <property type="term" value="F:diguanylate cyclase activity"/>
    <property type="evidence" value="ECO:0007669"/>
    <property type="project" value="UniProtKB-EC"/>
</dbReference>
<dbReference type="GO" id="GO:1902201">
    <property type="term" value="P:negative regulation of bacterial-type flagellum-dependent cell motility"/>
    <property type="evidence" value="ECO:0007669"/>
    <property type="project" value="TreeGrafter"/>
</dbReference>
<dbReference type="RefSeq" id="WP_074644347.1">
    <property type="nucleotide sequence ID" value="NZ_FOFU01000007.1"/>
</dbReference>
<dbReference type="PROSITE" id="PS50887">
    <property type="entry name" value="GGDEF"/>
    <property type="match status" value="1"/>
</dbReference>
<organism evidence="5 6">
    <name type="scientific">Treponema bryantii</name>
    <dbReference type="NCBI Taxonomy" id="163"/>
    <lineage>
        <taxon>Bacteria</taxon>
        <taxon>Pseudomonadati</taxon>
        <taxon>Spirochaetota</taxon>
        <taxon>Spirochaetia</taxon>
        <taxon>Spirochaetales</taxon>
        <taxon>Treponemataceae</taxon>
        <taxon>Treponema</taxon>
    </lineage>
</organism>
<dbReference type="PANTHER" id="PTHR45138">
    <property type="entry name" value="REGULATORY COMPONENTS OF SENSORY TRANSDUCTION SYSTEM"/>
    <property type="match status" value="1"/>
</dbReference>
<dbReference type="PANTHER" id="PTHR45138:SF9">
    <property type="entry name" value="DIGUANYLATE CYCLASE DGCM-RELATED"/>
    <property type="match status" value="1"/>
</dbReference>
<keyword evidence="3" id="KW-0472">Membrane</keyword>
<evidence type="ECO:0000256" key="2">
    <source>
        <dbReference type="ARBA" id="ARBA00034247"/>
    </source>
</evidence>
<dbReference type="SUPFAM" id="SSF55073">
    <property type="entry name" value="Nucleotide cyclase"/>
    <property type="match status" value="1"/>
</dbReference>
<keyword evidence="3" id="KW-1133">Transmembrane helix</keyword>
<dbReference type="InterPro" id="IPR000160">
    <property type="entry name" value="GGDEF_dom"/>
</dbReference>
<evidence type="ECO:0000313" key="6">
    <source>
        <dbReference type="Proteomes" id="UP000182360"/>
    </source>
</evidence>
<dbReference type="Pfam" id="PF00990">
    <property type="entry name" value="GGDEF"/>
    <property type="match status" value="1"/>
</dbReference>
<feature type="domain" description="GGDEF" evidence="4">
    <location>
        <begin position="279"/>
        <end position="407"/>
    </location>
</feature>
<dbReference type="NCBIfam" id="TIGR00254">
    <property type="entry name" value="GGDEF"/>
    <property type="match status" value="1"/>
</dbReference>
<feature type="transmembrane region" description="Helical" evidence="3">
    <location>
        <begin position="6"/>
        <end position="27"/>
    </location>
</feature>
<sequence length="407" mass="47107">MYYSSIGILAILILFIINFSILVKTSYKKLDDAHRAYKRFLISVAAFYIADILWSPLYILNIKVINFIETTLYFVIMAFSVLFWIQYVILYLKENNLFSKIFLWMGRIFLIVQLLVLIINLFVPIAFWFEEDGSYHTSCARNINLATQVFLCVILEIYIIRVIIKTEGIIKRRHEAIGIFCLNMIIFITLQAIDPYVPYYSIGCLLGTCLLHTFVLEDEKDARREQLESILKVEEIQELELGKTRKMAYSDPLTGVKNKMAYLEDVGSFEQKIEDGFLQDFGLAVFDLNDLKITNDTLGHDAGDKYIQEGCSLICNSFKHSPVYRIGGDEFVVFLSGDDYKNRDKILIEFNQTIDNNLKNGGVIVAFGFADYSTLEEKGFMRLFEHADKKMYECKQDLKAKKLKLLQ</sequence>
<dbReference type="CDD" id="cd01949">
    <property type="entry name" value="GGDEF"/>
    <property type="match status" value="1"/>
</dbReference>
<dbReference type="InterPro" id="IPR050469">
    <property type="entry name" value="Diguanylate_Cyclase"/>
</dbReference>
<comment type="catalytic activity">
    <reaction evidence="2">
        <text>2 GTP = 3',3'-c-di-GMP + 2 diphosphate</text>
        <dbReference type="Rhea" id="RHEA:24898"/>
        <dbReference type="ChEBI" id="CHEBI:33019"/>
        <dbReference type="ChEBI" id="CHEBI:37565"/>
        <dbReference type="ChEBI" id="CHEBI:58805"/>
        <dbReference type="EC" id="2.7.7.65"/>
    </reaction>
</comment>
<dbReference type="SMART" id="SM00267">
    <property type="entry name" value="GGDEF"/>
    <property type="match status" value="1"/>
</dbReference>
<feature type="transmembrane region" description="Helical" evidence="3">
    <location>
        <begin position="145"/>
        <end position="164"/>
    </location>
</feature>
<protein>
    <recommendedName>
        <fullName evidence="1">diguanylate cyclase</fullName>
        <ecNumber evidence="1">2.7.7.65</ecNumber>
    </recommendedName>
</protein>
<evidence type="ECO:0000256" key="3">
    <source>
        <dbReference type="SAM" id="Phobius"/>
    </source>
</evidence>
<dbReference type="GO" id="GO:0043709">
    <property type="term" value="P:cell adhesion involved in single-species biofilm formation"/>
    <property type="evidence" value="ECO:0007669"/>
    <property type="project" value="TreeGrafter"/>
</dbReference>
<keyword evidence="3" id="KW-0812">Transmembrane</keyword>
<feature type="transmembrane region" description="Helical" evidence="3">
    <location>
        <begin position="176"/>
        <end position="193"/>
    </location>
</feature>
<feature type="transmembrane region" description="Helical" evidence="3">
    <location>
        <begin position="39"/>
        <end position="60"/>
    </location>
</feature>
<dbReference type="AlphaFoldDB" id="A0A1H9HJS4"/>
<dbReference type="Gene3D" id="3.30.70.270">
    <property type="match status" value="1"/>
</dbReference>
<proteinExistence type="predicted"/>
<reference evidence="5 6" key="1">
    <citation type="submission" date="2016-10" db="EMBL/GenBank/DDBJ databases">
        <authorList>
            <person name="de Groot N.N."/>
        </authorList>
    </citation>
    <scope>NUCLEOTIDE SEQUENCE [LARGE SCALE GENOMIC DNA]</scope>
    <source>
        <strain evidence="5 6">B25</strain>
    </source>
</reference>
<feature type="transmembrane region" description="Helical" evidence="3">
    <location>
        <begin position="199"/>
        <end position="216"/>
    </location>
</feature>
<evidence type="ECO:0000259" key="4">
    <source>
        <dbReference type="PROSITE" id="PS50887"/>
    </source>
</evidence>
<keyword evidence="6" id="KW-1185">Reference proteome</keyword>
<dbReference type="GO" id="GO:0005886">
    <property type="term" value="C:plasma membrane"/>
    <property type="evidence" value="ECO:0007669"/>
    <property type="project" value="TreeGrafter"/>
</dbReference>
<accession>A0A1H9HJS4</accession>
<gene>
    <name evidence="5" type="ORF">SAMN04487977_10736</name>
</gene>
<dbReference type="STRING" id="163.SAMN04487775_101465"/>
<dbReference type="OrthoDB" id="9804955at2"/>
<dbReference type="EC" id="2.7.7.65" evidence="1"/>
<evidence type="ECO:0000313" key="5">
    <source>
        <dbReference type="EMBL" id="SEQ62601.1"/>
    </source>
</evidence>